<evidence type="ECO:0000313" key="1">
    <source>
        <dbReference type="EMBL" id="ONH49552.1"/>
    </source>
</evidence>
<dbReference type="EMBL" id="MNPW01000031">
    <property type="protein sequence ID" value="ONH49552.1"/>
    <property type="molecule type" value="Genomic_DNA"/>
</dbReference>
<dbReference type="AlphaFoldDB" id="A0A1V2JVK4"/>
<reference evidence="1 2" key="1">
    <citation type="submission" date="2016-10" db="EMBL/GenBank/DDBJ databases">
        <title>Pseudomonas lactis sp. nov. and Pseudomonas paralactis sp. nov., isolated from bovine raw milk.</title>
        <authorList>
            <person name="Von Neubeck M."/>
            <person name="Huptas C."/>
            <person name="Glueck C."/>
            <person name="Krewinkel M."/>
            <person name="Stoeckel M."/>
            <person name="Stressler T."/>
            <person name="Fischer L."/>
            <person name="Hinrichs J."/>
            <person name="Scherer S."/>
            <person name="Wenning M."/>
        </authorList>
    </citation>
    <scope>NUCLEOTIDE SEQUENCE [LARGE SCALE GENOMIC DNA]</scope>
    <source>
        <strain evidence="1 2">DSM 17516</strain>
    </source>
</reference>
<proteinExistence type="predicted"/>
<evidence type="ECO:0000313" key="2">
    <source>
        <dbReference type="Proteomes" id="UP000189295"/>
    </source>
</evidence>
<dbReference type="Proteomes" id="UP000189295">
    <property type="component" value="Unassembled WGS sequence"/>
</dbReference>
<organism evidence="1 2">
    <name type="scientific">Pseudomonas cedrina subsp. cedrina</name>
    <dbReference type="NCBI Taxonomy" id="76762"/>
    <lineage>
        <taxon>Bacteria</taxon>
        <taxon>Pseudomonadati</taxon>
        <taxon>Pseudomonadota</taxon>
        <taxon>Gammaproteobacteria</taxon>
        <taxon>Pseudomonadales</taxon>
        <taxon>Pseudomonadaceae</taxon>
        <taxon>Pseudomonas</taxon>
    </lineage>
</organism>
<comment type="caution">
    <text evidence="1">The sequence shown here is derived from an EMBL/GenBank/DDBJ whole genome shotgun (WGS) entry which is preliminary data.</text>
</comment>
<name>A0A1V2JVK4_PSECE</name>
<gene>
    <name evidence="1" type="ORF">BLL36_29045</name>
</gene>
<sequence length="64" mass="7161">MATYISQLSLTRPLITGGPHFAEQRAGLQHLIGQRFLLGMLFERLPQYLICLVTLHAWNSPGIA</sequence>
<accession>A0A1V2JVK4</accession>
<protein>
    <submittedName>
        <fullName evidence="1">Uncharacterized protein</fullName>
    </submittedName>
</protein>